<dbReference type="OrthoDB" id="1305342at2759"/>
<dbReference type="STRING" id="33114.A0A2G2X6E9"/>
<reference evidence="1 2" key="1">
    <citation type="journal article" date="2017" name="Genome Biol.">
        <title>New reference genome sequences of hot pepper reveal the massive evolution of plant disease-resistance genes by retroduplication.</title>
        <authorList>
            <person name="Kim S."/>
            <person name="Park J."/>
            <person name="Yeom S.I."/>
            <person name="Kim Y.M."/>
            <person name="Seo E."/>
            <person name="Kim K.T."/>
            <person name="Kim M.S."/>
            <person name="Lee J.M."/>
            <person name="Cheong K."/>
            <person name="Shin H.S."/>
            <person name="Kim S.B."/>
            <person name="Han K."/>
            <person name="Lee J."/>
            <person name="Park M."/>
            <person name="Lee H.A."/>
            <person name="Lee H.Y."/>
            <person name="Lee Y."/>
            <person name="Oh S."/>
            <person name="Lee J.H."/>
            <person name="Choi E."/>
            <person name="Choi E."/>
            <person name="Lee S.E."/>
            <person name="Jeon J."/>
            <person name="Kim H."/>
            <person name="Choi G."/>
            <person name="Song H."/>
            <person name="Lee J."/>
            <person name="Lee S.C."/>
            <person name="Kwon J.K."/>
            <person name="Lee H.Y."/>
            <person name="Koo N."/>
            <person name="Hong Y."/>
            <person name="Kim R.W."/>
            <person name="Kang W.H."/>
            <person name="Huh J.H."/>
            <person name="Kang B.C."/>
            <person name="Yang T.J."/>
            <person name="Lee Y.H."/>
            <person name="Bennetzen J.L."/>
            <person name="Choi D."/>
        </authorList>
    </citation>
    <scope>NUCLEOTIDE SEQUENCE [LARGE SCALE GENOMIC DNA]</scope>
    <source>
        <strain evidence="2">cv. PBC81</strain>
    </source>
</reference>
<gene>
    <name evidence="1" type="ORF">CQW23_07544</name>
</gene>
<protein>
    <submittedName>
        <fullName evidence="1">Uncharacterized protein</fullName>
    </submittedName>
</protein>
<evidence type="ECO:0000313" key="1">
    <source>
        <dbReference type="EMBL" id="PHT53082.1"/>
    </source>
</evidence>
<organism evidence="1 2">
    <name type="scientific">Capsicum baccatum</name>
    <name type="common">Peruvian pepper</name>
    <dbReference type="NCBI Taxonomy" id="33114"/>
    <lineage>
        <taxon>Eukaryota</taxon>
        <taxon>Viridiplantae</taxon>
        <taxon>Streptophyta</taxon>
        <taxon>Embryophyta</taxon>
        <taxon>Tracheophyta</taxon>
        <taxon>Spermatophyta</taxon>
        <taxon>Magnoliopsida</taxon>
        <taxon>eudicotyledons</taxon>
        <taxon>Gunneridae</taxon>
        <taxon>Pentapetalae</taxon>
        <taxon>asterids</taxon>
        <taxon>lamiids</taxon>
        <taxon>Solanales</taxon>
        <taxon>Solanaceae</taxon>
        <taxon>Solanoideae</taxon>
        <taxon>Capsiceae</taxon>
        <taxon>Capsicum</taxon>
    </lineage>
</organism>
<comment type="caution">
    <text evidence="1">The sequence shown here is derived from an EMBL/GenBank/DDBJ whole genome shotgun (WGS) entry which is preliminary data.</text>
</comment>
<evidence type="ECO:0000313" key="2">
    <source>
        <dbReference type="Proteomes" id="UP000224567"/>
    </source>
</evidence>
<proteinExistence type="predicted"/>
<accession>A0A2G2X6E9</accession>
<dbReference type="Proteomes" id="UP000224567">
    <property type="component" value="Unassembled WGS sequence"/>
</dbReference>
<reference evidence="2" key="2">
    <citation type="journal article" date="2017" name="J. Anim. Genet.">
        <title>Multiple reference genome sequences of hot pepper reveal the massive evolution of plant disease resistance genes by retroduplication.</title>
        <authorList>
            <person name="Kim S."/>
            <person name="Park J."/>
            <person name="Yeom S.-I."/>
            <person name="Kim Y.-M."/>
            <person name="Seo E."/>
            <person name="Kim K.-T."/>
            <person name="Kim M.-S."/>
            <person name="Lee J.M."/>
            <person name="Cheong K."/>
            <person name="Shin H.-S."/>
            <person name="Kim S.-B."/>
            <person name="Han K."/>
            <person name="Lee J."/>
            <person name="Park M."/>
            <person name="Lee H.-A."/>
            <person name="Lee H.-Y."/>
            <person name="Lee Y."/>
            <person name="Oh S."/>
            <person name="Lee J.H."/>
            <person name="Choi E."/>
            <person name="Choi E."/>
            <person name="Lee S.E."/>
            <person name="Jeon J."/>
            <person name="Kim H."/>
            <person name="Choi G."/>
            <person name="Song H."/>
            <person name="Lee J."/>
            <person name="Lee S.-C."/>
            <person name="Kwon J.-K."/>
            <person name="Lee H.-Y."/>
            <person name="Koo N."/>
            <person name="Hong Y."/>
            <person name="Kim R.W."/>
            <person name="Kang W.-H."/>
            <person name="Huh J.H."/>
            <person name="Kang B.-C."/>
            <person name="Yang T.-J."/>
            <person name="Lee Y.-H."/>
            <person name="Bennetzen J.L."/>
            <person name="Choi D."/>
        </authorList>
    </citation>
    <scope>NUCLEOTIDE SEQUENCE [LARGE SCALE GENOMIC DNA]</scope>
    <source>
        <strain evidence="2">cv. PBC81</strain>
    </source>
</reference>
<sequence>MGELVDQIQPHLIAALDEPLIVVLQLMKAQKFRGKSAKELKEGLISDDECSYPSELDEICKVIKFVDDEALFKEYNHPSLTYIEPLFEGGQNYGGNERFEAPIKNSLSECGSSLTDISVDTTEKQTFKRSKYVGFPIQEYDDDCNDKQSTNNVRKVIKKEKNMMWEVHGQLYLLFCKF</sequence>
<dbReference type="EMBL" id="MLFT02000003">
    <property type="protein sequence ID" value="PHT53082.1"/>
    <property type="molecule type" value="Genomic_DNA"/>
</dbReference>
<dbReference type="AlphaFoldDB" id="A0A2G2X6E9"/>
<keyword evidence="2" id="KW-1185">Reference proteome</keyword>
<name>A0A2G2X6E9_CAPBA</name>